<proteinExistence type="predicted"/>
<name>A0AAN8P8U3_9PEZI</name>
<evidence type="ECO:0000313" key="3">
    <source>
        <dbReference type="Proteomes" id="UP001307849"/>
    </source>
</evidence>
<feature type="region of interest" description="Disordered" evidence="1">
    <location>
        <begin position="238"/>
        <end position="506"/>
    </location>
</feature>
<gene>
    <name evidence="2" type="ORF">TWF506_002379</name>
</gene>
<feature type="compositionally biased region" description="Basic and acidic residues" evidence="1">
    <location>
        <begin position="306"/>
        <end position="324"/>
    </location>
</feature>
<feature type="compositionally biased region" description="Basic and acidic residues" evidence="1">
    <location>
        <begin position="468"/>
        <end position="495"/>
    </location>
</feature>
<keyword evidence="3" id="KW-1185">Reference proteome</keyword>
<comment type="caution">
    <text evidence="2">The sequence shown here is derived from an EMBL/GenBank/DDBJ whole genome shotgun (WGS) entry which is preliminary data.</text>
</comment>
<feature type="compositionally biased region" description="Basic and acidic residues" evidence="1">
    <location>
        <begin position="238"/>
        <end position="276"/>
    </location>
</feature>
<sequence>MPPDRYPVYNVTCGAFSLKRGNLCFHPEDEKPILQLRYEMDGARECFCFYEARVRQFDPEGNIGITPKTITFAKLTPTRSGPSYEETSLEDSHHAVASTLTTPQLEGVEWKFTLKSPFPVYRLKQFGDLCTNWVTRTLREVNYEVPPLQESAGVIEFEQSGEEGGDSGKRFFRILEGNTAGATEVDIPGEGFEETTEAVSKIVKWVVMSDHQGSYNVPEVPAPRILWTIPKRYLENRNFEQKEKEGTEEMEKKQREKTSQEYKWPWEENTENKEKQQQQQQDMDTEKDKKKEEEEGIPGEGSWWDQKPKENPRGSWGDEPKEQKTTGFSSQKKAVEREGSWWDNKPKLNTNPTTTTTPQGSWGDEAEESEEVEQPTEEKKKRRRRRGNNQGSQEGQGEQGGNNEKSKEEKREEKRKQEKERKEKEIEEKLSKVPEAERWWEPTAEDLEKKKQEEEKQKQQKPGWWGEELWKKRQEEKEEENRKRVAAGGDDRWWDYEVPPNPTGWW</sequence>
<reference evidence="2 3" key="1">
    <citation type="submission" date="2019-10" db="EMBL/GenBank/DDBJ databases">
        <authorList>
            <person name="Palmer J.M."/>
        </authorList>
    </citation>
    <scope>NUCLEOTIDE SEQUENCE [LARGE SCALE GENOMIC DNA]</scope>
    <source>
        <strain evidence="2 3">TWF506</strain>
    </source>
</reference>
<dbReference type="AlphaFoldDB" id="A0AAN8P8U3"/>
<feature type="compositionally biased region" description="Acidic residues" evidence="1">
    <location>
        <begin position="364"/>
        <end position="375"/>
    </location>
</feature>
<protein>
    <submittedName>
        <fullName evidence="2">Uncharacterized protein</fullName>
    </submittedName>
</protein>
<accession>A0AAN8P8U3</accession>
<dbReference type="Proteomes" id="UP001307849">
    <property type="component" value="Unassembled WGS sequence"/>
</dbReference>
<organism evidence="2 3">
    <name type="scientific">Arthrobotrys conoides</name>
    <dbReference type="NCBI Taxonomy" id="74498"/>
    <lineage>
        <taxon>Eukaryota</taxon>
        <taxon>Fungi</taxon>
        <taxon>Dikarya</taxon>
        <taxon>Ascomycota</taxon>
        <taxon>Pezizomycotina</taxon>
        <taxon>Orbiliomycetes</taxon>
        <taxon>Orbiliales</taxon>
        <taxon>Orbiliaceae</taxon>
        <taxon>Arthrobotrys</taxon>
    </lineage>
</organism>
<feature type="compositionally biased region" description="Basic and acidic residues" evidence="1">
    <location>
        <begin position="284"/>
        <end position="293"/>
    </location>
</feature>
<evidence type="ECO:0000256" key="1">
    <source>
        <dbReference type="SAM" id="MobiDB-lite"/>
    </source>
</evidence>
<evidence type="ECO:0000313" key="2">
    <source>
        <dbReference type="EMBL" id="KAK6504171.1"/>
    </source>
</evidence>
<feature type="compositionally biased region" description="Basic and acidic residues" evidence="1">
    <location>
        <begin position="404"/>
        <end position="458"/>
    </location>
</feature>
<feature type="compositionally biased region" description="Low complexity" evidence="1">
    <location>
        <begin position="349"/>
        <end position="358"/>
    </location>
</feature>
<feature type="compositionally biased region" description="Basic and acidic residues" evidence="1">
    <location>
        <begin position="333"/>
        <end position="346"/>
    </location>
</feature>
<dbReference type="EMBL" id="JAVHJM010000010">
    <property type="protein sequence ID" value="KAK6504171.1"/>
    <property type="molecule type" value="Genomic_DNA"/>
</dbReference>